<evidence type="ECO:0000256" key="4">
    <source>
        <dbReference type="ARBA" id="ARBA00022692"/>
    </source>
</evidence>
<feature type="transmembrane region" description="Helical" evidence="9">
    <location>
        <begin position="211"/>
        <end position="228"/>
    </location>
</feature>
<dbReference type="EMBL" id="GDJX01015480">
    <property type="protein sequence ID" value="JAT52456.1"/>
    <property type="molecule type" value="Transcribed_RNA"/>
</dbReference>
<feature type="transmembrane region" description="Helical" evidence="9">
    <location>
        <begin position="416"/>
        <end position="440"/>
    </location>
</feature>
<evidence type="ECO:0000256" key="3">
    <source>
        <dbReference type="ARBA" id="ARBA00022448"/>
    </source>
</evidence>
<evidence type="ECO:0000256" key="6">
    <source>
        <dbReference type="ARBA" id="ARBA00022840"/>
    </source>
</evidence>
<evidence type="ECO:0000256" key="5">
    <source>
        <dbReference type="ARBA" id="ARBA00022741"/>
    </source>
</evidence>
<feature type="transmembrane region" description="Helical" evidence="9">
    <location>
        <begin position="235"/>
        <end position="257"/>
    </location>
</feature>
<dbReference type="InterPro" id="IPR030189">
    <property type="entry name" value="UPS_plant"/>
</dbReference>
<feature type="transmembrane region" description="Helical" evidence="9">
    <location>
        <begin position="65"/>
        <end position="85"/>
    </location>
</feature>
<sequence>ETRCLVGHCFCLLSRFLFQGDCRIGTLAQPPHCQPLFSILCHSGSLSEMIILTALCRCNMFDPCVWFLVFFSIVRCLVGLLKGVGPTRGMGIFRPCVSCLLMDCDVVAAAFGTQLSELLILGIGSLKMYVVEDKGGAIALMLVALFFLGTWPAVLNLLERRGRLPQHTYLDYSITNLLAAVLIALTFGQIGDAKPGMPNFFTQLAQDNWPSILFAMAGGVVLSLGNLATQYAWAYVGLSVTEVITSSMVVVIGTTMNYFLDDRINRAEILFPGVGCFLIAICLGSAVHSSNAADNEEKLSGSSTGYKGKKEIIEHKEFKDDAENNVVTKDLEIGTFYVSASDPKAEKAKFGTAEFLVELENRRSIKVLGSSTFVGLSIVFFAGVCFSFFSPAINLATNDQWHTLKEGVPHLVVYTAFFYFSVSCFVIAVALNICFLYNPVLGLPRSSFTAYVNDWKGRQWALLAGLLCGFGNGFQFMGGQAAGYAAADAVQALPLVSTFWGILLFGEYRRSSRRTYVLLVGMLFMFVVAVAVLMASSGHRKP</sequence>
<comment type="similarity">
    <text evidence="2">Belongs to the plant ureide permease (TC 2.A.7.19) family.</text>
</comment>
<feature type="non-terminal residue" evidence="10">
    <location>
        <position position="1"/>
    </location>
</feature>
<name>A0A1D1YCT4_9ARAE</name>
<keyword evidence="4 9" id="KW-0812">Transmembrane</keyword>
<dbReference type="GO" id="GO:0005524">
    <property type="term" value="F:ATP binding"/>
    <property type="evidence" value="ECO:0007669"/>
    <property type="project" value="UniProtKB-KW"/>
</dbReference>
<feature type="transmembrane region" description="Helical" evidence="9">
    <location>
        <begin position="269"/>
        <end position="288"/>
    </location>
</feature>
<accession>A0A1D1YCT4</accession>
<keyword evidence="5" id="KW-0547">Nucleotide-binding</keyword>
<evidence type="ECO:0000256" key="1">
    <source>
        <dbReference type="ARBA" id="ARBA00004141"/>
    </source>
</evidence>
<dbReference type="PANTHER" id="PTHR31081:SF5">
    <property type="entry name" value="UREIDE PERMEASE 1-RELATED"/>
    <property type="match status" value="1"/>
</dbReference>
<feature type="transmembrane region" description="Helical" evidence="9">
    <location>
        <begin position="372"/>
        <end position="396"/>
    </location>
</feature>
<feature type="transmembrane region" description="Helical" evidence="9">
    <location>
        <begin position="170"/>
        <end position="191"/>
    </location>
</feature>
<evidence type="ECO:0000256" key="7">
    <source>
        <dbReference type="ARBA" id="ARBA00022989"/>
    </source>
</evidence>
<dbReference type="Pfam" id="PF07168">
    <property type="entry name" value="Ureide_permease"/>
    <property type="match status" value="1"/>
</dbReference>
<keyword evidence="7 9" id="KW-1133">Transmembrane helix</keyword>
<organism evidence="10">
    <name type="scientific">Anthurium amnicola</name>
    <dbReference type="NCBI Taxonomy" id="1678845"/>
    <lineage>
        <taxon>Eukaryota</taxon>
        <taxon>Viridiplantae</taxon>
        <taxon>Streptophyta</taxon>
        <taxon>Embryophyta</taxon>
        <taxon>Tracheophyta</taxon>
        <taxon>Spermatophyta</taxon>
        <taxon>Magnoliopsida</taxon>
        <taxon>Liliopsida</taxon>
        <taxon>Araceae</taxon>
        <taxon>Pothoideae</taxon>
        <taxon>Potheae</taxon>
        <taxon>Anthurium</taxon>
    </lineage>
</organism>
<dbReference type="PANTHER" id="PTHR31081">
    <property type="entry name" value="UREIDE PERMEASE 1-RELATED-RELATED"/>
    <property type="match status" value="1"/>
</dbReference>
<dbReference type="GO" id="GO:0015505">
    <property type="term" value="F:uracil:monoatomic cation symporter activity"/>
    <property type="evidence" value="ECO:0007669"/>
    <property type="project" value="TreeGrafter"/>
</dbReference>
<reference evidence="10" key="1">
    <citation type="submission" date="2015-07" db="EMBL/GenBank/DDBJ databases">
        <title>Transcriptome Assembly of Anthurium amnicola.</title>
        <authorList>
            <person name="Suzuki J."/>
        </authorList>
    </citation>
    <scope>NUCLEOTIDE SEQUENCE</scope>
</reference>
<dbReference type="InterPro" id="IPR009834">
    <property type="entry name" value="Ureide_permease"/>
</dbReference>
<dbReference type="GO" id="GO:0016020">
    <property type="term" value="C:membrane"/>
    <property type="evidence" value="ECO:0007669"/>
    <property type="project" value="UniProtKB-SubCell"/>
</dbReference>
<feature type="transmembrane region" description="Helical" evidence="9">
    <location>
        <begin position="136"/>
        <end position="158"/>
    </location>
</feature>
<keyword evidence="8 9" id="KW-0472">Membrane</keyword>
<proteinExistence type="inferred from homology"/>
<keyword evidence="3" id="KW-0813">Transport</keyword>
<feature type="transmembrane region" description="Helical" evidence="9">
    <location>
        <begin position="460"/>
        <end position="478"/>
    </location>
</feature>
<comment type="subcellular location">
    <subcellularLocation>
        <location evidence="1">Membrane</location>
        <topology evidence="1">Multi-pass membrane protein</topology>
    </subcellularLocation>
</comment>
<evidence type="ECO:0000313" key="10">
    <source>
        <dbReference type="EMBL" id="JAT52456.1"/>
    </source>
</evidence>
<feature type="transmembrane region" description="Helical" evidence="9">
    <location>
        <begin position="516"/>
        <end position="536"/>
    </location>
</feature>
<keyword evidence="6" id="KW-0067">ATP-binding</keyword>
<dbReference type="GO" id="GO:0005274">
    <property type="term" value="F:allantoin:proton symporter activity"/>
    <property type="evidence" value="ECO:0007669"/>
    <property type="project" value="TreeGrafter"/>
</dbReference>
<feature type="transmembrane region" description="Helical" evidence="9">
    <location>
        <begin position="484"/>
        <end position="504"/>
    </location>
</feature>
<dbReference type="AlphaFoldDB" id="A0A1D1YCT4"/>
<gene>
    <name evidence="10" type="primary">UPS2_4</name>
    <name evidence="10" type="ORF">g.81988</name>
</gene>
<evidence type="ECO:0000256" key="9">
    <source>
        <dbReference type="SAM" id="Phobius"/>
    </source>
</evidence>
<evidence type="ECO:0000256" key="2">
    <source>
        <dbReference type="ARBA" id="ARBA00005931"/>
    </source>
</evidence>
<evidence type="ECO:0000256" key="8">
    <source>
        <dbReference type="ARBA" id="ARBA00023136"/>
    </source>
</evidence>
<protein>
    <submittedName>
        <fullName evidence="10">Ureide permease 2</fullName>
    </submittedName>
</protein>